<protein>
    <submittedName>
        <fullName evidence="2">Non-specific serine/threonine protein kinase</fullName>
    </submittedName>
</protein>
<dbReference type="EMBL" id="FPBL01000004">
    <property type="protein sequence ID" value="SFU56804.1"/>
    <property type="molecule type" value="Genomic_DNA"/>
</dbReference>
<dbReference type="InterPro" id="IPR014001">
    <property type="entry name" value="Helicase_ATP-bd"/>
</dbReference>
<sequence>MAHGLPLAEAMRLLAGATLDEEAPDPDWAEFVAGPWLAETLRGLRAPSTLAAVDPGPVLNATLRPYQQEGVRWLSFLTRLGLGACLADDMGLGKTIQVLALLFLFKRDGTDGTLTARPSLPVAPASLLANWMQEAARFAPDLCCMLAHPSGMAREALQALDAQQLTGVDLVVTTYGTLPRLPKLREVSWRLVVIDEAQAIKNPAAKQTREVKKLKADARIALTGTPVENRLSDLWSIFDFTHPGLLGSERVFSGFTKRLSETGHFGPLRILIAPYILRRLKTDKRIISDLPDKTELSAWCSLSTVQAIHYQEAVKALARALGSSVEGIGRRGLVLSF</sequence>
<dbReference type="PROSITE" id="PS51192">
    <property type="entry name" value="HELICASE_ATP_BIND_1"/>
    <property type="match status" value="1"/>
</dbReference>
<keyword evidence="2" id="KW-0808">Transferase</keyword>
<organism evidence="2 3">
    <name type="scientific">Nitrosomonas eutropha</name>
    <dbReference type="NCBI Taxonomy" id="916"/>
    <lineage>
        <taxon>Bacteria</taxon>
        <taxon>Pseudomonadati</taxon>
        <taxon>Pseudomonadota</taxon>
        <taxon>Betaproteobacteria</taxon>
        <taxon>Nitrosomonadales</taxon>
        <taxon>Nitrosomonadaceae</taxon>
        <taxon>Nitrosomonas</taxon>
    </lineage>
</organism>
<dbReference type="AlphaFoldDB" id="A0A1I7H804"/>
<dbReference type="Gene3D" id="3.40.50.10810">
    <property type="entry name" value="Tandem AAA-ATPase domain"/>
    <property type="match status" value="1"/>
</dbReference>
<dbReference type="Pfam" id="PF00176">
    <property type="entry name" value="SNF2-rel_dom"/>
    <property type="match status" value="1"/>
</dbReference>
<evidence type="ECO:0000313" key="3">
    <source>
        <dbReference type="Proteomes" id="UP000183926"/>
    </source>
</evidence>
<dbReference type="CDD" id="cd18012">
    <property type="entry name" value="DEXQc_arch_SWI2_SNF2"/>
    <property type="match status" value="1"/>
</dbReference>
<dbReference type="InterPro" id="IPR027417">
    <property type="entry name" value="P-loop_NTPase"/>
</dbReference>
<keyword evidence="2" id="KW-0723">Serine/threonine-protein kinase</keyword>
<dbReference type="SUPFAM" id="SSF52540">
    <property type="entry name" value="P-loop containing nucleoside triphosphate hydrolases"/>
    <property type="match status" value="1"/>
</dbReference>
<reference evidence="2 3" key="1">
    <citation type="submission" date="2016-10" db="EMBL/GenBank/DDBJ databases">
        <authorList>
            <person name="de Groot N.N."/>
        </authorList>
    </citation>
    <scope>NUCLEOTIDE SEQUENCE [LARGE SCALE GENOMIC DNA]</scope>
    <source>
        <strain evidence="2 3">Nm24</strain>
    </source>
</reference>
<dbReference type="GO" id="GO:0004674">
    <property type="term" value="F:protein serine/threonine kinase activity"/>
    <property type="evidence" value="ECO:0007669"/>
    <property type="project" value="UniProtKB-KW"/>
</dbReference>
<accession>A0A1I7H804</accession>
<keyword evidence="2" id="KW-0418">Kinase</keyword>
<gene>
    <name evidence="2" type="ORF">SAMN05216339_104133</name>
</gene>
<evidence type="ECO:0000259" key="1">
    <source>
        <dbReference type="PROSITE" id="PS51192"/>
    </source>
</evidence>
<dbReference type="PANTHER" id="PTHR10799">
    <property type="entry name" value="SNF2/RAD54 HELICASE FAMILY"/>
    <property type="match status" value="1"/>
</dbReference>
<dbReference type="GO" id="GO:0005524">
    <property type="term" value="F:ATP binding"/>
    <property type="evidence" value="ECO:0007669"/>
    <property type="project" value="InterPro"/>
</dbReference>
<feature type="domain" description="Helicase ATP-binding" evidence="1">
    <location>
        <begin position="75"/>
        <end position="244"/>
    </location>
</feature>
<dbReference type="InterPro" id="IPR000330">
    <property type="entry name" value="SNF2_N"/>
</dbReference>
<proteinExistence type="predicted"/>
<dbReference type="InterPro" id="IPR038718">
    <property type="entry name" value="SNF2-like_sf"/>
</dbReference>
<evidence type="ECO:0000313" key="2">
    <source>
        <dbReference type="EMBL" id="SFU56804.1"/>
    </source>
</evidence>
<dbReference type="Proteomes" id="UP000183926">
    <property type="component" value="Unassembled WGS sequence"/>
</dbReference>
<name>A0A1I7H804_9PROT</name>
<dbReference type="SMART" id="SM00487">
    <property type="entry name" value="DEXDc"/>
    <property type="match status" value="1"/>
</dbReference>
<dbReference type="RefSeq" id="WP_218154557.1">
    <property type="nucleotide sequence ID" value="NZ_FPBL01000004.1"/>
</dbReference>